<name>A0A369XR23_9PROT</name>
<dbReference type="EMBL" id="QPGA01000016">
    <property type="protein sequence ID" value="RDE50667.1"/>
    <property type="molecule type" value="Genomic_DNA"/>
</dbReference>
<dbReference type="Gene3D" id="3.30.720.110">
    <property type="match status" value="1"/>
</dbReference>
<dbReference type="CDD" id="cd07246">
    <property type="entry name" value="VOC_like"/>
    <property type="match status" value="1"/>
</dbReference>
<dbReference type="InterPro" id="IPR004360">
    <property type="entry name" value="Glyas_Fos-R_dOase_dom"/>
</dbReference>
<dbReference type="Gene3D" id="3.30.720.120">
    <property type="match status" value="1"/>
</dbReference>
<dbReference type="PANTHER" id="PTHR34109:SF1">
    <property type="entry name" value="VOC DOMAIN-CONTAINING PROTEIN"/>
    <property type="match status" value="1"/>
</dbReference>
<comment type="caution">
    <text evidence="2">The sequence shown here is derived from an EMBL/GenBank/DDBJ whole genome shotgun (WGS) entry which is preliminary data.</text>
</comment>
<evidence type="ECO:0000313" key="2">
    <source>
        <dbReference type="EMBL" id="RDE50667.1"/>
    </source>
</evidence>
<reference evidence="2 3" key="1">
    <citation type="submission" date="2018-05" db="EMBL/GenBank/DDBJ databases">
        <title>Integrated omic analyses show evidence that a Ca. Accumulibacter phosphatis strain performs denitrification under micro-aerobic conditions.</title>
        <authorList>
            <person name="Camejo P.Y."/>
            <person name="Katherine M.D."/>
            <person name="Daniel N.R."/>
        </authorList>
    </citation>
    <scope>NUCLEOTIDE SEQUENCE [LARGE SCALE GENOMIC DNA]</scope>
    <source>
        <strain evidence="2">UW-LDO-IC</strain>
    </source>
</reference>
<dbReference type="AlphaFoldDB" id="A0A369XR23"/>
<feature type="domain" description="VOC" evidence="1">
    <location>
        <begin position="5"/>
        <end position="133"/>
    </location>
</feature>
<evidence type="ECO:0000259" key="1">
    <source>
        <dbReference type="PROSITE" id="PS51819"/>
    </source>
</evidence>
<dbReference type="Pfam" id="PF00903">
    <property type="entry name" value="Glyoxalase"/>
    <property type="match status" value="1"/>
</dbReference>
<gene>
    <name evidence="2" type="ORF">DVS81_10065</name>
</gene>
<dbReference type="InterPro" id="IPR037523">
    <property type="entry name" value="VOC_core"/>
</dbReference>
<evidence type="ECO:0000313" key="3">
    <source>
        <dbReference type="Proteomes" id="UP000253831"/>
    </source>
</evidence>
<dbReference type="InterPro" id="IPR029068">
    <property type="entry name" value="Glyas_Bleomycin-R_OHBP_Dase"/>
</dbReference>
<dbReference type="Proteomes" id="UP000253831">
    <property type="component" value="Unassembled WGS sequence"/>
</dbReference>
<sequence length="162" mass="17556">MNQNFFNYPPMSPYLTVKDASKAIEFYTAAFGATEIFRLTDARTGAIGHAELVVNGSHIMLADENPAWGNKSPLGLGGTAVSFSLMVENADAAAERASAAGATVEMPPTDMFYGFRSAGISDPFGHKWMLQHRIENVSQEEMQKRWDAMVASGDTGCPNSDR</sequence>
<dbReference type="PANTHER" id="PTHR34109">
    <property type="entry name" value="BNAUNNG04460D PROTEIN-RELATED"/>
    <property type="match status" value="1"/>
</dbReference>
<proteinExistence type="predicted"/>
<dbReference type="SUPFAM" id="SSF54593">
    <property type="entry name" value="Glyoxalase/Bleomycin resistance protein/Dihydroxybiphenyl dioxygenase"/>
    <property type="match status" value="1"/>
</dbReference>
<dbReference type="PROSITE" id="PS51819">
    <property type="entry name" value="VOC"/>
    <property type="match status" value="1"/>
</dbReference>
<protein>
    <submittedName>
        <fullName evidence="2">VOC family protein</fullName>
    </submittedName>
</protein>
<accession>A0A369XR23</accession>
<organism evidence="2 3">
    <name type="scientific">Candidatus Accumulibacter meliphilus</name>
    <dbReference type="NCBI Taxonomy" id="2211374"/>
    <lineage>
        <taxon>Bacteria</taxon>
        <taxon>Pseudomonadati</taxon>
        <taxon>Pseudomonadota</taxon>
        <taxon>Betaproteobacteria</taxon>
        <taxon>Candidatus Accumulibacter</taxon>
    </lineage>
</organism>